<dbReference type="EMBL" id="JARBHA010000001">
    <property type="protein sequence ID" value="KAJ9708398.1"/>
    <property type="molecule type" value="Genomic_DNA"/>
</dbReference>
<dbReference type="InterPro" id="IPR036397">
    <property type="entry name" value="RNaseH_sf"/>
</dbReference>
<dbReference type="GO" id="GO:0015074">
    <property type="term" value="P:DNA integration"/>
    <property type="evidence" value="ECO:0007669"/>
    <property type="project" value="InterPro"/>
</dbReference>
<dbReference type="InterPro" id="IPR043502">
    <property type="entry name" value="DNA/RNA_pol_sf"/>
</dbReference>
<dbReference type="InterPro" id="IPR057670">
    <property type="entry name" value="SH3_retrovirus"/>
</dbReference>
<dbReference type="GO" id="GO:0003676">
    <property type="term" value="F:nucleic acid binding"/>
    <property type="evidence" value="ECO:0007669"/>
    <property type="project" value="InterPro"/>
</dbReference>
<dbReference type="CDD" id="cd09272">
    <property type="entry name" value="RNase_HI_RT_Ty1"/>
    <property type="match status" value="1"/>
</dbReference>
<evidence type="ECO:0000313" key="3">
    <source>
        <dbReference type="Proteomes" id="UP001168098"/>
    </source>
</evidence>
<dbReference type="PANTHER" id="PTHR11439:SF484">
    <property type="entry name" value="REVERSE TRANSCRIPTASE TY1_COPIA-TYPE DOMAIN-CONTAINING PROTEIN"/>
    <property type="match status" value="1"/>
</dbReference>
<sequence length="817" mass="91589">MKNRAELFSIFQKFYAEIQTQFNISIRVLRSDNAREYFSAPFTSFMSHHGILHQSSCAHTPQQNGVAERKNRHLVETARTILLHSNVPFRFWGDAVLTACYLINRMPSSVLHDQIPHSLLFPDQPLYFLPPRVFGCTCFVHILTPGQDKLSAKAMKCLFVGYSRLQKGYRCYSLETHRYFISADVTFFEDSPFFSTTSESLPVSEVLPIPIVSPPDAMPPRPLQVYHRRPLVVAPLPFAEAPADSLPIPSASPAPALPSPNDLPIAVRKGIRSTRNPHPIYNFLSYHRLSSPYFAFVSAISSVSFPKSTHEALSHPGWRQAMVDEMAALHSNGTWDLVVLPSGKSTVGCRWVYAVKVGPDGQVDRLKARLVAKGYTQVYGSDYGDTFSPVAKIASVRLLISMAAMCSWPLYQLDIKNAFLHGDLAEEVYMEQPPGFVAQGESGLVCRLRRSLYGLKQSPRAWFGRFSSVVQEFGMLRSTADHSVFYHHNSLGQCIYLVVYVDDIVITGSDQDGIQKLKQHLFTHFQTKDLGKLKYFLGIEIAQSSSGVVLSQRKYALDILEETGMLDCKPVDTPMDPNVKLVPGQGEPLGDPGRYRRLVGKLNYLTITRPDISFPVSVVSQFLQSPCDSHWDAVIRILRYIKSTPGQGVLYENRGHTQVVGYTDADWAGSPTDRRSTSGYCVFIGGNLISWKSKKQDVVARSSAEAEYRAMALATCELIWLRHLLRELRFGKDEQMKLICDNQAALHIASNPVFHERTKHIEVDCHFIREKIASGCVATSFVNSNDQLADIFTKSLRGPRIKYICNKLGAYDVYAPA</sequence>
<evidence type="ECO:0000313" key="2">
    <source>
        <dbReference type="EMBL" id="KAJ9708398.1"/>
    </source>
</evidence>
<dbReference type="SUPFAM" id="SSF53098">
    <property type="entry name" value="Ribonuclease H-like"/>
    <property type="match status" value="1"/>
</dbReference>
<organism evidence="2 3">
    <name type="scientific">Vitis rotundifolia</name>
    <name type="common">Muscadine grape</name>
    <dbReference type="NCBI Taxonomy" id="103349"/>
    <lineage>
        <taxon>Eukaryota</taxon>
        <taxon>Viridiplantae</taxon>
        <taxon>Streptophyta</taxon>
        <taxon>Embryophyta</taxon>
        <taxon>Tracheophyta</taxon>
        <taxon>Spermatophyta</taxon>
        <taxon>Magnoliopsida</taxon>
        <taxon>eudicotyledons</taxon>
        <taxon>Gunneridae</taxon>
        <taxon>Pentapetalae</taxon>
        <taxon>rosids</taxon>
        <taxon>Vitales</taxon>
        <taxon>Vitaceae</taxon>
        <taxon>Viteae</taxon>
        <taxon>Vitis</taxon>
    </lineage>
</organism>
<comment type="caution">
    <text evidence="2">The sequence shown here is derived from an EMBL/GenBank/DDBJ whole genome shotgun (WGS) entry which is preliminary data.</text>
</comment>
<dbReference type="InterPro" id="IPR012337">
    <property type="entry name" value="RNaseH-like_sf"/>
</dbReference>
<dbReference type="Proteomes" id="UP001168098">
    <property type="component" value="Unassembled WGS sequence"/>
</dbReference>
<evidence type="ECO:0000259" key="1">
    <source>
        <dbReference type="PROSITE" id="PS50994"/>
    </source>
</evidence>
<accession>A0AA39E4S0</accession>
<dbReference type="InterPro" id="IPR001584">
    <property type="entry name" value="Integrase_cat-core"/>
</dbReference>
<dbReference type="Pfam" id="PF07727">
    <property type="entry name" value="RVT_2"/>
    <property type="match status" value="1"/>
</dbReference>
<protein>
    <recommendedName>
        <fullName evidence="1">Integrase catalytic domain-containing protein</fullName>
    </recommendedName>
</protein>
<keyword evidence="3" id="KW-1185">Reference proteome</keyword>
<dbReference type="Pfam" id="PF25597">
    <property type="entry name" value="SH3_retrovirus"/>
    <property type="match status" value="1"/>
</dbReference>
<gene>
    <name evidence="2" type="ORF">PVL29_000442</name>
</gene>
<feature type="domain" description="Integrase catalytic" evidence="1">
    <location>
        <begin position="1"/>
        <end position="124"/>
    </location>
</feature>
<dbReference type="AlphaFoldDB" id="A0AA39E4S0"/>
<dbReference type="FunFam" id="3.30.420.10:FF:000438">
    <property type="match status" value="1"/>
</dbReference>
<dbReference type="SUPFAM" id="SSF56672">
    <property type="entry name" value="DNA/RNA polymerases"/>
    <property type="match status" value="1"/>
</dbReference>
<proteinExistence type="predicted"/>
<name>A0AA39E4S0_VITRO</name>
<dbReference type="InterPro" id="IPR013103">
    <property type="entry name" value="RVT_2"/>
</dbReference>
<reference evidence="2 3" key="1">
    <citation type="journal article" date="2023" name="BMC Biotechnol.">
        <title>Vitis rotundifolia cv Carlos genome sequencing.</title>
        <authorList>
            <person name="Huff M."/>
            <person name="Hulse-Kemp A."/>
            <person name="Scheffler B."/>
            <person name="Youngblood R."/>
            <person name="Simpson S."/>
            <person name="Babiker E."/>
            <person name="Staton M."/>
        </authorList>
    </citation>
    <scope>NUCLEOTIDE SEQUENCE [LARGE SCALE GENOMIC DNA]</scope>
    <source>
        <tissue evidence="2">Leaf</tissue>
    </source>
</reference>
<dbReference type="Gene3D" id="3.30.420.10">
    <property type="entry name" value="Ribonuclease H-like superfamily/Ribonuclease H"/>
    <property type="match status" value="1"/>
</dbReference>
<dbReference type="PROSITE" id="PS50994">
    <property type="entry name" value="INTEGRASE"/>
    <property type="match status" value="1"/>
</dbReference>
<dbReference type="PANTHER" id="PTHR11439">
    <property type="entry name" value="GAG-POL-RELATED RETROTRANSPOSON"/>
    <property type="match status" value="1"/>
</dbReference>